<dbReference type="GO" id="GO:0016651">
    <property type="term" value="F:oxidoreductase activity, acting on NAD(P)H"/>
    <property type="evidence" value="ECO:0007669"/>
    <property type="project" value="InterPro"/>
</dbReference>
<dbReference type="Gene3D" id="3.90.180.10">
    <property type="entry name" value="Medium-chain alcohol dehydrogenases, catalytic domain"/>
    <property type="match status" value="1"/>
</dbReference>
<accession>A0A135V4V5</accession>
<keyword evidence="4" id="KW-1185">Reference proteome</keyword>
<dbReference type="PANTHER" id="PTHR45348">
    <property type="entry name" value="HYPOTHETICAL OXIDOREDUCTASE (EUROFUNG)"/>
    <property type="match status" value="1"/>
</dbReference>
<dbReference type="InterPro" id="IPR047122">
    <property type="entry name" value="Trans-enoyl_RdTase-like"/>
</dbReference>
<sequence length="428" mass="45664">MLTGKTPDEPEIQLLSLALRKHGIRACVRSNPGYGQSWRLGVKCSSSHSSVFAGRIKHKHAQTHDEVSAEPELSYNVMGTGSLKLLESKENKATKTFELVVSPRHLRTVLDSVLVILPRSVVRLKPPGGLVPDSLTTYRPTGRQILVLAYLTLPAICQDLAAPAVVLLRSRRQHHRKGRSSQRGRTVAEMPSATSVAAGAFTDDRIHDGYPQVVMLYDFCLGSTAVHDLAVSLSLVAIDKPLQTTVHSGPHPGSGEALIRVQATALLALDQNSTTSAFNIASRLPLVLGIDLVAIVVDYGVSIAPGNVPPPVGTLVLFEGNFRRPHAGGLAPYVLADPRFLISPPVATPSLQAAALITNPFTVALSLFHSSGLGFPFPGIDPTFEYWKTHVIVLGVGTTVGTFIVRLAAIAGIGTIITTSSKTSFETL</sequence>
<dbReference type="InterPro" id="IPR011032">
    <property type="entry name" value="GroES-like_sf"/>
</dbReference>
<evidence type="ECO:0000256" key="1">
    <source>
        <dbReference type="ARBA" id="ARBA00008072"/>
    </source>
</evidence>
<dbReference type="SUPFAM" id="SSF50129">
    <property type="entry name" value="GroES-like"/>
    <property type="match status" value="1"/>
</dbReference>
<gene>
    <name evidence="3" type="ORF">CSAL01_07545</name>
</gene>
<organism evidence="3 4">
    <name type="scientific">Colletotrichum salicis</name>
    <dbReference type="NCBI Taxonomy" id="1209931"/>
    <lineage>
        <taxon>Eukaryota</taxon>
        <taxon>Fungi</taxon>
        <taxon>Dikarya</taxon>
        <taxon>Ascomycota</taxon>
        <taxon>Pezizomycotina</taxon>
        <taxon>Sordariomycetes</taxon>
        <taxon>Hypocreomycetidae</taxon>
        <taxon>Glomerellales</taxon>
        <taxon>Glomerellaceae</taxon>
        <taxon>Colletotrichum</taxon>
        <taxon>Colletotrichum acutatum species complex</taxon>
    </lineage>
</organism>
<dbReference type="EMBL" id="JFFI01000430">
    <property type="protein sequence ID" value="KXH67709.1"/>
    <property type="molecule type" value="Genomic_DNA"/>
</dbReference>
<dbReference type="Gene3D" id="3.40.50.720">
    <property type="entry name" value="NAD(P)-binding Rossmann-like Domain"/>
    <property type="match status" value="1"/>
</dbReference>
<comment type="similarity">
    <text evidence="1">Belongs to the zinc-containing alcohol dehydrogenase family.</text>
</comment>
<dbReference type="OrthoDB" id="9992527at2759"/>
<dbReference type="PANTHER" id="PTHR45348:SF2">
    <property type="entry name" value="ZINC-TYPE ALCOHOL DEHYDROGENASE-LIKE PROTEIN C2E1P3.01"/>
    <property type="match status" value="1"/>
</dbReference>
<evidence type="ECO:0000256" key="2">
    <source>
        <dbReference type="ARBA" id="ARBA00023002"/>
    </source>
</evidence>
<evidence type="ECO:0000313" key="3">
    <source>
        <dbReference type="EMBL" id="KXH67709.1"/>
    </source>
</evidence>
<protein>
    <submittedName>
        <fullName evidence="3">Uncharacterized protein</fullName>
    </submittedName>
</protein>
<dbReference type="Proteomes" id="UP000070121">
    <property type="component" value="Unassembled WGS sequence"/>
</dbReference>
<keyword evidence="2" id="KW-0560">Oxidoreductase</keyword>
<name>A0A135V4V5_9PEZI</name>
<evidence type="ECO:0000313" key="4">
    <source>
        <dbReference type="Proteomes" id="UP000070121"/>
    </source>
</evidence>
<proteinExistence type="inferred from homology"/>
<reference evidence="3 4" key="1">
    <citation type="submission" date="2014-02" db="EMBL/GenBank/DDBJ databases">
        <title>The genome sequence of Colletotrichum salicis CBS 607.94.</title>
        <authorList>
            <person name="Baroncelli R."/>
            <person name="Thon M.R."/>
        </authorList>
    </citation>
    <scope>NUCLEOTIDE SEQUENCE [LARGE SCALE GENOMIC DNA]</scope>
    <source>
        <strain evidence="3 4">CBS 607.94</strain>
    </source>
</reference>
<dbReference type="STRING" id="1209931.A0A135V4V5"/>
<dbReference type="AlphaFoldDB" id="A0A135V4V5"/>
<comment type="caution">
    <text evidence="3">The sequence shown here is derived from an EMBL/GenBank/DDBJ whole genome shotgun (WGS) entry which is preliminary data.</text>
</comment>